<evidence type="ECO:0000313" key="1">
    <source>
        <dbReference type="EMBL" id="HFM99128.1"/>
    </source>
</evidence>
<sequence length="62" mass="6676">MLPASTPTLEPAIALEITISEPLFRQLQTALDADPSLSLDDLASKALTLYLRFLSLSSTEAN</sequence>
<name>A0A7C3KG37_9CYAN</name>
<reference evidence="1" key="1">
    <citation type="journal article" date="2020" name="mSystems">
        <title>Genome- and Community-Level Interaction Insights into Carbon Utilization and Element Cycling Functions of Hydrothermarchaeota in Hydrothermal Sediment.</title>
        <authorList>
            <person name="Zhou Z."/>
            <person name="Liu Y."/>
            <person name="Xu W."/>
            <person name="Pan J."/>
            <person name="Luo Z.H."/>
            <person name="Li M."/>
        </authorList>
    </citation>
    <scope>NUCLEOTIDE SEQUENCE [LARGE SCALE GENOMIC DNA]</scope>
    <source>
        <strain evidence="1">SpSt-418</strain>
    </source>
</reference>
<gene>
    <name evidence="1" type="ORF">ENR64_15490</name>
</gene>
<proteinExistence type="predicted"/>
<comment type="caution">
    <text evidence="1">The sequence shown here is derived from an EMBL/GenBank/DDBJ whole genome shotgun (WGS) entry which is preliminary data.</text>
</comment>
<dbReference type="EMBL" id="DSRU01000226">
    <property type="protein sequence ID" value="HFM99128.1"/>
    <property type="molecule type" value="Genomic_DNA"/>
</dbReference>
<accession>A0A7C3KG37</accession>
<evidence type="ECO:0008006" key="2">
    <source>
        <dbReference type="Google" id="ProtNLM"/>
    </source>
</evidence>
<protein>
    <recommendedName>
        <fullName evidence="2">CopG family transcriptional regulator</fullName>
    </recommendedName>
</protein>
<dbReference type="AlphaFoldDB" id="A0A7C3KG37"/>
<organism evidence="1">
    <name type="scientific">Oscillatoriales cyanobacterium SpSt-418</name>
    <dbReference type="NCBI Taxonomy" id="2282169"/>
    <lineage>
        <taxon>Bacteria</taxon>
        <taxon>Bacillati</taxon>
        <taxon>Cyanobacteriota</taxon>
        <taxon>Cyanophyceae</taxon>
        <taxon>Oscillatoriophycideae</taxon>
        <taxon>Oscillatoriales</taxon>
    </lineage>
</organism>